<feature type="region of interest" description="Disordered" evidence="2">
    <location>
        <begin position="327"/>
        <end position="346"/>
    </location>
</feature>
<feature type="compositionally biased region" description="Polar residues" evidence="2">
    <location>
        <begin position="743"/>
        <end position="754"/>
    </location>
</feature>
<feature type="coiled-coil region" evidence="1">
    <location>
        <begin position="189"/>
        <end position="230"/>
    </location>
</feature>
<feature type="compositionally biased region" description="Basic residues" evidence="2">
    <location>
        <begin position="379"/>
        <end position="402"/>
    </location>
</feature>
<evidence type="ECO:0000313" key="4">
    <source>
        <dbReference type="Proteomes" id="UP001470230"/>
    </source>
</evidence>
<gene>
    <name evidence="3" type="ORF">M9Y10_001915</name>
</gene>
<feature type="region of interest" description="Disordered" evidence="2">
    <location>
        <begin position="896"/>
        <end position="934"/>
    </location>
</feature>
<feature type="compositionally biased region" description="Polar residues" evidence="2">
    <location>
        <begin position="489"/>
        <end position="510"/>
    </location>
</feature>
<comment type="caution">
    <text evidence="3">The sequence shown here is derived from an EMBL/GenBank/DDBJ whole genome shotgun (WGS) entry which is preliminary data.</text>
</comment>
<feature type="compositionally biased region" description="Basic and acidic residues" evidence="2">
    <location>
        <begin position="463"/>
        <end position="482"/>
    </location>
</feature>
<feature type="compositionally biased region" description="Basic and acidic residues" evidence="2">
    <location>
        <begin position="67"/>
        <end position="82"/>
    </location>
</feature>
<feature type="compositionally biased region" description="Low complexity" evidence="2">
    <location>
        <begin position="327"/>
        <end position="344"/>
    </location>
</feature>
<protein>
    <submittedName>
        <fullName evidence="3">Uncharacterized protein</fullName>
    </submittedName>
</protein>
<feature type="compositionally biased region" description="Basic and acidic residues" evidence="2">
    <location>
        <begin position="767"/>
        <end position="779"/>
    </location>
</feature>
<feature type="compositionally biased region" description="Low complexity" evidence="2">
    <location>
        <begin position="683"/>
        <end position="706"/>
    </location>
</feature>
<dbReference type="Proteomes" id="UP001470230">
    <property type="component" value="Unassembled WGS sequence"/>
</dbReference>
<feature type="compositionally biased region" description="Low complexity" evidence="2">
    <location>
        <begin position="411"/>
        <end position="423"/>
    </location>
</feature>
<feature type="region of interest" description="Disordered" evidence="2">
    <location>
        <begin position="54"/>
        <end position="85"/>
    </location>
</feature>
<organism evidence="3 4">
    <name type="scientific">Tritrichomonas musculus</name>
    <dbReference type="NCBI Taxonomy" id="1915356"/>
    <lineage>
        <taxon>Eukaryota</taxon>
        <taxon>Metamonada</taxon>
        <taxon>Parabasalia</taxon>
        <taxon>Tritrichomonadida</taxon>
        <taxon>Tritrichomonadidae</taxon>
        <taxon>Tritrichomonas</taxon>
    </lineage>
</organism>
<evidence type="ECO:0000256" key="2">
    <source>
        <dbReference type="SAM" id="MobiDB-lite"/>
    </source>
</evidence>
<accession>A0ABR2L8F8</accession>
<feature type="region of interest" description="Disordered" evidence="2">
    <location>
        <begin position="367"/>
        <end position="427"/>
    </location>
</feature>
<feature type="compositionally biased region" description="Polar residues" evidence="2">
    <location>
        <begin position="713"/>
        <end position="736"/>
    </location>
</feature>
<dbReference type="EMBL" id="JAPFFF010000001">
    <property type="protein sequence ID" value="KAK8899599.1"/>
    <property type="molecule type" value="Genomic_DNA"/>
</dbReference>
<keyword evidence="1" id="KW-0175">Coiled coil</keyword>
<feature type="region of interest" description="Disordered" evidence="2">
    <location>
        <begin position="463"/>
        <end position="811"/>
    </location>
</feature>
<feature type="compositionally biased region" description="Acidic residues" evidence="2">
    <location>
        <begin position="913"/>
        <end position="922"/>
    </location>
</feature>
<name>A0ABR2L8F8_9EUKA</name>
<sequence length="934" mass="105627">MNSTVPNQNSQDFQTEMDTSYIEEMNSSLIENNNSESDQNNSESSPFCFQQLKNRSENSSRRNFSNNRDDNTRNAHDTHRLTDNNNLFRDNLKHSIENEYSSSEILSDHNPYENSYIDPKSFFDDISHQLDSLVQMITKEDSNDGDDFRQKLYYAQSTITQFLSLRDVIKEEQLVDLQISNLTAKSNKIKKREKKLAQNREEIKRITNELENLKEQKYNLIKETDSIRSENQNLYAIPILSRPVIPSQRRSPYLREVNKIRELKNDIERREKMLDYQKHEMDREIAILKNHVSSKESEVLNLLDQITKAESRNIVVYFPCSVFSNSNNFSNPNTNTNSSLSSTPKVYSIPNNQNAVKVVKPRKLAQVAAQTQRTQEKSKSKKKTVSTRRYHDKGKNTHHNKKKDYLAVHEPSASISDSSPRSPRTLNKHKKNVYFSNTEPAPSNNINDDIDEKLQSESDIKPEMKLHDQPESGEESFDKAPAIDEGFNETKSGIQNDLDNSTNQEGFPTFNSSSNNNSSGQEGFPSFKPNSNNNSSGQEGFPSFKPNSNNNSSGQEGFPSFKPNSNNNSSGQEGFSTFNSNSNNNSSGQEGFPSFKPNSNNNSSGQEGFPSFKPNSNNNSSGQEGFPSFKPNSNNNSSGQEGFPSFKPNSNNNSSGQEGFSTFNSNSNNNSSGQEGFPSFKPNSNNNSSGQEGFPSFKPNPNNNSSGQEGFPTFNSDSNANSANQEGFPSINSNPDNKVRFPTLNSDNQTSSDASTKEGFPGMNDSQSDKKEGSDEKEAPPSSDNSKPSGIHITFSKDVMKRVETKKKREKEQLEHYIKIADKFADEVIVAAIEEQKQRGDKGQEEDEFAIYNQPKEEEEDEFAIYNQPPEVEKDEYAIYNQPPEVEKDEYAIYNKPPEVEKDEYAIYNQRTEEDENEEEIDNNTNEEVQNNAQ</sequence>
<proteinExistence type="predicted"/>
<keyword evidence="4" id="KW-1185">Reference proteome</keyword>
<evidence type="ECO:0000313" key="3">
    <source>
        <dbReference type="EMBL" id="KAK8899599.1"/>
    </source>
</evidence>
<evidence type="ECO:0000256" key="1">
    <source>
        <dbReference type="SAM" id="Coils"/>
    </source>
</evidence>
<reference evidence="3 4" key="1">
    <citation type="submission" date="2024-04" db="EMBL/GenBank/DDBJ databases">
        <title>Tritrichomonas musculus Genome.</title>
        <authorList>
            <person name="Alves-Ferreira E."/>
            <person name="Grigg M."/>
            <person name="Lorenzi H."/>
            <person name="Galac M."/>
        </authorList>
    </citation>
    <scope>NUCLEOTIDE SEQUENCE [LARGE SCALE GENOMIC DNA]</scope>
    <source>
        <strain evidence="3 4">EAF2021</strain>
    </source>
</reference>